<evidence type="ECO:0000313" key="1">
    <source>
        <dbReference type="EMBL" id="SDE97190.1"/>
    </source>
</evidence>
<sequence length="93" mass="10249">MIGEKSLTEEIAAVLSVSLDGRASVTGGDCHVLIVLGDVDFEQNLGHIFRQVSLIIDEAIPDRPDDISLVFRNESGKHQQQFPLWHSAIKPLN</sequence>
<dbReference type="RefSeq" id="WP_091152503.1">
    <property type="nucleotide sequence ID" value="NZ_FNAI01000011.1"/>
</dbReference>
<accession>A0A1G7H9S4</accession>
<dbReference type="AlphaFoldDB" id="A0A1G7H9S4"/>
<keyword evidence="2" id="KW-1185">Reference proteome</keyword>
<proteinExistence type="predicted"/>
<protein>
    <submittedName>
        <fullName evidence="1">Uncharacterized protein</fullName>
    </submittedName>
</protein>
<dbReference type="Proteomes" id="UP000199072">
    <property type="component" value="Unassembled WGS sequence"/>
</dbReference>
<dbReference type="EMBL" id="FNAI01000011">
    <property type="protein sequence ID" value="SDE97190.1"/>
    <property type="molecule type" value="Genomic_DNA"/>
</dbReference>
<reference evidence="1 2" key="1">
    <citation type="submission" date="2016-10" db="EMBL/GenBank/DDBJ databases">
        <authorList>
            <person name="de Groot N.N."/>
        </authorList>
    </citation>
    <scope>NUCLEOTIDE SEQUENCE [LARGE SCALE GENOMIC DNA]</scope>
    <source>
        <strain evidence="1 2">47C3B</strain>
    </source>
</reference>
<evidence type="ECO:0000313" key="2">
    <source>
        <dbReference type="Proteomes" id="UP000199072"/>
    </source>
</evidence>
<organism evidence="1 2">
    <name type="scientific">Mucilaginibacter pineti</name>
    <dbReference type="NCBI Taxonomy" id="1391627"/>
    <lineage>
        <taxon>Bacteria</taxon>
        <taxon>Pseudomonadati</taxon>
        <taxon>Bacteroidota</taxon>
        <taxon>Sphingobacteriia</taxon>
        <taxon>Sphingobacteriales</taxon>
        <taxon>Sphingobacteriaceae</taxon>
        <taxon>Mucilaginibacter</taxon>
    </lineage>
</organism>
<name>A0A1G7H9S4_9SPHI</name>
<gene>
    <name evidence="1" type="ORF">SAMN05216464_111131</name>
</gene>